<keyword evidence="1" id="KW-0393">Immunoglobulin domain</keyword>
<feature type="domain" description="Fibronectin type-III" evidence="2">
    <location>
        <begin position="63"/>
        <end position="159"/>
    </location>
</feature>
<dbReference type="PANTHER" id="PTHR14340:SF13">
    <property type="entry name" value="TITIN"/>
    <property type="match status" value="1"/>
</dbReference>
<dbReference type="Proteomes" id="UP001331515">
    <property type="component" value="Unassembled WGS sequence"/>
</dbReference>
<dbReference type="InterPro" id="IPR003961">
    <property type="entry name" value="FN3_dom"/>
</dbReference>
<proteinExistence type="predicted"/>
<dbReference type="SUPFAM" id="SSF48726">
    <property type="entry name" value="Immunoglobulin"/>
    <property type="match status" value="1"/>
</dbReference>
<dbReference type="Gene3D" id="2.60.40.10">
    <property type="entry name" value="Immunoglobulins"/>
    <property type="match status" value="4"/>
</dbReference>
<gene>
    <name evidence="3" type="ORF">CgunFtcFv8_024102</name>
</gene>
<dbReference type="FunFam" id="2.60.40.10:FF:000003">
    <property type="entry name" value="Titin isoform E"/>
    <property type="match status" value="1"/>
</dbReference>
<dbReference type="SMART" id="SM00060">
    <property type="entry name" value="FN3"/>
    <property type="match status" value="2"/>
</dbReference>
<dbReference type="FunFam" id="2.60.40.10:FF:000002">
    <property type="entry name" value="Titin a"/>
    <property type="match status" value="1"/>
</dbReference>
<feature type="domain" description="Fibronectin type-III" evidence="2">
    <location>
        <begin position="261"/>
        <end position="357"/>
    </location>
</feature>
<sequence>MKERSSILWQKVNKTAISGNHWRVTNICAGLIYEFKVSAENAAGIGKMSKTSEEVLAIDACEPPANVHVTEVTKNSVSLAWQRPPYDGGSKITGYSVERRDTGSGRWVKANFTNIIEMGFTVSGLNKDEAYEFRVYAKNAVGSVSNPSLTVGPVTCVDTCGAPAIDLPPEFLDVVQYKAGSSVKLRVGIVAQLLPSIEWLKDGKELLLTSKLSVESTTDSTAILIKDAERFDSGSYEIKIKNILGSATANIRIQILDKPGPPAGLINFHSVTADKIMFSWEPVPEPDQGGFPVTHYIVERRETSRLVWSIVSDCQEQAYACVGKLVRGNEYVFRVMAVNKFGVGEALVSEPVIAKNAFGKLEVM</sequence>
<dbReference type="Pfam" id="PF07679">
    <property type="entry name" value="I-set"/>
    <property type="match status" value="1"/>
</dbReference>
<dbReference type="SUPFAM" id="SSF49265">
    <property type="entry name" value="Fibronectin type III"/>
    <property type="match status" value="2"/>
</dbReference>
<dbReference type="PANTHER" id="PTHR14340">
    <property type="entry name" value="MICROFIBRIL-ASSOCIATED GLYCOPROTEIN 3"/>
    <property type="match status" value="1"/>
</dbReference>
<dbReference type="InterPro" id="IPR013098">
    <property type="entry name" value="Ig_I-set"/>
</dbReference>
<dbReference type="Pfam" id="PF00041">
    <property type="entry name" value="fn3"/>
    <property type="match status" value="2"/>
</dbReference>
<feature type="domain" description="Fibronectin type-III" evidence="2">
    <location>
        <begin position="1"/>
        <end position="60"/>
    </location>
</feature>
<dbReference type="EMBL" id="JAURVH010001523">
    <property type="protein sequence ID" value="KAK5920277.1"/>
    <property type="molecule type" value="Genomic_DNA"/>
</dbReference>
<name>A0AAN8DC82_CHAGU</name>
<evidence type="ECO:0000259" key="2">
    <source>
        <dbReference type="PROSITE" id="PS50853"/>
    </source>
</evidence>
<organism evidence="3 4">
    <name type="scientific">Champsocephalus gunnari</name>
    <name type="common">Mackerel icefish</name>
    <dbReference type="NCBI Taxonomy" id="52237"/>
    <lineage>
        <taxon>Eukaryota</taxon>
        <taxon>Metazoa</taxon>
        <taxon>Chordata</taxon>
        <taxon>Craniata</taxon>
        <taxon>Vertebrata</taxon>
        <taxon>Euteleostomi</taxon>
        <taxon>Actinopterygii</taxon>
        <taxon>Neopterygii</taxon>
        <taxon>Teleostei</taxon>
        <taxon>Neoteleostei</taxon>
        <taxon>Acanthomorphata</taxon>
        <taxon>Eupercaria</taxon>
        <taxon>Perciformes</taxon>
        <taxon>Notothenioidei</taxon>
        <taxon>Channichthyidae</taxon>
        <taxon>Champsocephalus</taxon>
    </lineage>
</organism>
<evidence type="ECO:0000313" key="4">
    <source>
        <dbReference type="Proteomes" id="UP001331515"/>
    </source>
</evidence>
<comment type="caution">
    <text evidence="3">The sequence shown here is derived from an EMBL/GenBank/DDBJ whole genome shotgun (WGS) entry which is preliminary data.</text>
</comment>
<dbReference type="InterPro" id="IPR036116">
    <property type="entry name" value="FN3_sf"/>
</dbReference>
<dbReference type="AlphaFoldDB" id="A0AAN8DC82"/>
<protein>
    <recommendedName>
        <fullName evidence="2">Fibronectin type-III domain-containing protein</fullName>
    </recommendedName>
</protein>
<dbReference type="InterPro" id="IPR013783">
    <property type="entry name" value="Ig-like_fold"/>
</dbReference>
<accession>A0AAN8DC82</accession>
<dbReference type="GO" id="GO:0008307">
    <property type="term" value="F:structural constituent of muscle"/>
    <property type="evidence" value="ECO:0007669"/>
    <property type="project" value="TreeGrafter"/>
</dbReference>
<dbReference type="GO" id="GO:0048738">
    <property type="term" value="P:cardiac muscle tissue development"/>
    <property type="evidence" value="ECO:0007669"/>
    <property type="project" value="TreeGrafter"/>
</dbReference>
<dbReference type="GO" id="GO:0031430">
    <property type="term" value="C:M band"/>
    <property type="evidence" value="ECO:0007669"/>
    <property type="project" value="TreeGrafter"/>
</dbReference>
<dbReference type="CDD" id="cd00063">
    <property type="entry name" value="FN3"/>
    <property type="match status" value="3"/>
</dbReference>
<dbReference type="PRINTS" id="PR00014">
    <property type="entry name" value="FNTYPEIII"/>
</dbReference>
<dbReference type="GO" id="GO:0045214">
    <property type="term" value="P:sarcomere organization"/>
    <property type="evidence" value="ECO:0007669"/>
    <property type="project" value="TreeGrafter"/>
</dbReference>
<dbReference type="PROSITE" id="PS50853">
    <property type="entry name" value="FN3"/>
    <property type="match status" value="3"/>
</dbReference>
<keyword evidence="4" id="KW-1185">Reference proteome</keyword>
<dbReference type="FunFam" id="2.60.40.10:FF:000011">
    <property type="entry name" value="Titin b"/>
    <property type="match status" value="1"/>
</dbReference>
<evidence type="ECO:0000256" key="1">
    <source>
        <dbReference type="ARBA" id="ARBA00023319"/>
    </source>
</evidence>
<dbReference type="InterPro" id="IPR036179">
    <property type="entry name" value="Ig-like_dom_sf"/>
</dbReference>
<evidence type="ECO:0000313" key="3">
    <source>
        <dbReference type="EMBL" id="KAK5920277.1"/>
    </source>
</evidence>
<reference evidence="3 4" key="1">
    <citation type="journal article" date="2023" name="Mol. Biol. Evol.">
        <title>Genomics of Secondarily Temperate Adaptation in the Only Non-Antarctic Icefish.</title>
        <authorList>
            <person name="Rivera-Colon A.G."/>
            <person name="Rayamajhi N."/>
            <person name="Minhas B.F."/>
            <person name="Madrigal G."/>
            <person name="Bilyk K.T."/>
            <person name="Yoon V."/>
            <person name="Hune M."/>
            <person name="Gregory S."/>
            <person name="Cheng C.H.C."/>
            <person name="Catchen J.M."/>
        </authorList>
    </citation>
    <scope>NUCLEOTIDE SEQUENCE [LARGE SCALE GENOMIC DNA]</scope>
    <source>
        <tissue evidence="3">White muscle</tissue>
    </source>
</reference>